<evidence type="ECO:0000313" key="2">
    <source>
        <dbReference type="EMBL" id="CUQ85474.1"/>
    </source>
</evidence>
<dbReference type="InterPro" id="IPR010982">
    <property type="entry name" value="Lambda_DNA-bd_dom_sf"/>
</dbReference>
<name>A0A174ZE65_9FIRM</name>
<dbReference type="OrthoDB" id="1664989at2"/>
<organism evidence="2 3">
    <name type="scientific">[Eubacterium] siraeum</name>
    <dbReference type="NCBI Taxonomy" id="39492"/>
    <lineage>
        <taxon>Bacteria</taxon>
        <taxon>Bacillati</taxon>
        <taxon>Bacillota</taxon>
        <taxon>Clostridia</taxon>
        <taxon>Eubacteriales</taxon>
        <taxon>Oscillospiraceae</taxon>
        <taxon>Oscillospiraceae incertae sedis</taxon>
    </lineage>
</organism>
<dbReference type="EMBL" id="CZBY01000007">
    <property type="protein sequence ID" value="CUQ85474.1"/>
    <property type="molecule type" value="Genomic_DNA"/>
</dbReference>
<accession>A0A174ZE65</accession>
<proteinExistence type="predicted"/>
<dbReference type="CDD" id="cd00093">
    <property type="entry name" value="HTH_XRE"/>
    <property type="match status" value="1"/>
</dbReference>
<dbReference type="Proteomes" id="UP000095662">
    <property type="component" value="Unassembled WGS sequence"/>
</dbReference>
<dbReference type="Gene3D" id="1.10.260.40">
    <property type="entry name" value="lambda repressor-like DNA-binding domains"/>
    <property type="match status" value="1"/>
</dbReference>
<dbReference type="STRING" id="39492.ERS852540_01105"/>
<gene>
    <name evidence="2" type="ORF">ERS852540_01105</name>
</gene>
<reference evidence="2 3" key="1">
    <citation type="submission" date="2015-09" db="EMBL/GenBank/DDBJ databases">
        <authorList>
            <consortium name="Pathogen Informatics"/>
        </authorList>
    </citation>
    <scope>NUCLEOTIDE SEQUENCE [LARGE SCALE GENOMIC DNA]</scope>
    <source>
        <strain evidence="2 3">2789STDY5834928</strain>
    </source>
</reference>
<dbReference type="SUPFAM" id="SSF47413">
    <property type="entry name" value="lambda repressor-like DNA-binding domains"/>
    <property type="match status" value="1"/>
</dbReference>
<evidence type="ECO:0000259" key="1">
    <source>
        <dbReference type="PROSITE" id="PS50943"/>
    </source>
</evidence>
<evidence type="ECO:0000313" key="3">
    <source>
        <dbReference type="Proteomes" id="UP000095662"/>
    </source>
</evidence>
<dbReference type="SMART" id="SM00530">
    <property type="entry name" value="HTH_XRE"/>
    <property type="match status" value="1"/>
</dbReference>
<dbReference type="GO" id="GO:0003677">
    <property type="term" value="F:DNA binding"/>
    <property type="evidence" value="ECO:0007669"/>
    <property type="project" value="InterPro"/>
</dbReference>
<dbReference type="InterPro" id="IPR001387">
    <property type="entry name" value="Cro/C1-type_HTH"/>
</dbReference>
<sequence length="221" mass="25194">MPHAYDEQYLSDAMNNLGEMMDYAVNTCHFEINEFFDMFLVSDLAEQFAKGTPRVVSGMSGVELAMEVVRKSGAASAELPDAEAEYDRSPEYWCGWIVAFYQWYTGVSFREISQIVSMTEIRKMYPTLHEASELKFVDTVNAIARRKKLPTKLRILRKACGYSQKELAERSGVNLRTLQEYDNRAMDINRATGGTLIALSKVLGCQVEDLLEYDYAEVKEE</sequence>
<feature type="domain" description="HTH cro/C1-type" evidence="1">
    <location>
        <begin position="153"/>
        <end position="210"/>
    </location>
</feature>
<protein>
    <submittedName>
        <fullName evidence="2">Predicted transcriptional regulator</fullName>
    </submittedName>
</protein>
<dbReference type="Pfam" id="PF13443">
    <property type="entry name" value="HTH_26"/>
    <property type="match status" value="1"/>
</dbReference>
<dbReference type="PROSITE" id="PS50943">
    <property type="entry name" value="HTH_CROC1"/>
    <property type="match status" value="1"/>
</dbReference>
<dbReference type="AlphaFoldDB" id="A0A174ZE65"/>